<keyword evidence="2" id="KW-0472">Membrane</keyword>
<dbReference type="EMBL" id="JAFBFH010000027">
    <property type="protein sequence ID" value="MBM7716477.1"/>
    <property type="molecule type" value="Genomic_DNA"/>
</dbReference>
<keyword evidence="4" id="KW-0966">Cell projection</keyword>
<keyword evidence="4" id="KW-0282">Flagellum</keyword>
<feature type="domain" description="Magnesium transporter MgtE intracellular" evidence="3">
    <location>
        <begin position="138"/>
        <end position="202"/>
    </location>
</feature>
<accession>A0ABS2R9Z9</accession>
<keyword evidence="4" id="KW-0969">Cilium</keyword>
<dbReference type="Proteomes" id="UP000823485">
    <property type="component" value="Unassembled WGS sequence"/>
</dbReference>
<dbReference type="InterPro" id="IPR038076">
    <property type="entry name" value="MgtE_N_sf"/>
</dbReference>
<evidence type="ECO:0000313" key="4">
    <source>
        <dbReference type="EMBL" id="MBM7716477.1"/>
    </source>
</evidence>
<dbReference type="SUPFAM" id="SSF158791">
    <property type="entry name" value="MgtE N-terminal domain-like"/>
    <property type="match status" value="1"/>
</dbReference>
<comment type="caution">
    <text evidence="4">The sequence shown here is derived from an EMBL/GenBank/DDBJ whole genome shotgun (WGS) entry which is preliminary data.</text>
</comment>
<dbReference type="Pfam" id="PF03448">
    <property type="entry name" value="MgtE_N"/>
    <property type="match status" value="1"/>
</dbReference>
<evidence type="ECO:0000256" key="2">
    <source>
        <dbReference type="SAM" id="Phobius"/>
    </source>
</evidence>
<dbReference type="RefSeq" id="WP_077111725.1">
    <property type="nucleotide sequence ID" value="NZ_JAFBFH010000027.1"/>
</dbReference>
<keyword evidence="5" id="KW-1185">Reference proteome</keyword>
<dbReference type="Gene3D" id="1.25.60.10">
    <property type="entry name" value="MgtE N-terminal domain-like"/>
    <property type="match status" value="1"/>
</dbReference>
<evidence type="ECO:0000256" key="1">
    <source>
        <dbReference type="SAM" id="MobiDB-lite"/>
    </source>
</evidence>
<gene>
    <name evidence="4" type="ORF">JOC94_003497</name>
</gene>
<proteinExistence type="predicted"/>
<name>A0ABS2R9Z9_9BACI</name>
<dbReference type="InterPro" id="IPR006668">
    <property type="entry name" value="Mg_transptr_MgtE_intracell_dom"/>
</dbReference>
<feature type="transmembrane region" description="Helical" evidence="2">
    <location>
        <begin position="20"/>
        <end position="47"/>
    </location>
</feature>
<evidence type="ECO:0000313" key="5">
    <source>
        <dbReference type="Proteomes" id="UP000823485"/>
    </source>
</evidence>
<keyword evidence="2" id="KW-1133">Transmembrane helix</keyword>
<keyword evidence="2" id="KW-0812">Transmembrane</keyword>
<feature type="region of interest" description="Disordered" evidence="1">
    <location>
        <begin position="118"/>
        <end position="137"/>
    </location>
</feature>
<organism evidence="4 5">
    <name type="scientific">Siminovitchia thermophila</name>
    <dbReference type="NCBI Taxonomy" id="1245522"/>
    <lineage>
        <taxon>Bacteria</taxon>
        <taxon>Bacillati</taxon>
        <taxon>Bacillota</taxon>
        <taxon>Bacilli</taxon>
        <taxon>Bacillales</taxon>
        <taxon>Bacillaceae</taxon>
        <taxon>Siminovitchia</taxon>
    </lineage>
</organism>
<evidence type="ECO:0000259" key="3">
    <source>
        <dbReference type="Pfam" id="PF03448"/>
    </source>
</evidence>
<protein>
    <submittedName>
        <fullName evidence="4">Flagellar motility protein MotE (MotC chaperone)</fullName>
    </submittedName>
</protein>
<reference evidence="4 5" key="1">
    <citation type="submission" date="2021-01" db="EMBL/GenBank/DDBJ databases">
        <title>Genomic Encyclopedia of Type Strains, Phase IV (KMG-IV): sequencing the most valuable type-strain genomes for metagenomic binning, comparative biology and taxonomic classification.</title>
        <authorList>
            <person name="Goeker M."/>
        </authorList>
    </citation>
    <scope>NUCLEOTIDE SEQUENCE [LARGE SCALE GENOMIC DNA]</scope>
    <source>
        <strain evidence="4 5">DSM 105453</strain>
    </source>
</reference>
<sequence>MDKSLKDMEQNEKKGVFKKFILWVAVPLLVILLLILVIASIAGINVFEKAKKSMSKVPILSAFTDSSTLSIEEYQKRIVDLEGEIQDKNTQLERLQKKLEEKEAEADKLLLEQERLESSIEEDAEGNPENNQEAKPDIKEIKAVYETMAPKKAALIILEMKEEESLNILSNLSTESLARILEKMPPDRAAAFSQKLSTEANERR</sequence>